<protein>
    <submittedName>
        <fullName evidence="1">Uncharacterized protein</fullName>
    </submittedName>
</protein>
<reference evidence="1" key="1">
    <citation type="submission" date="2021-02" db="EMBL/GenBank/DDBJ databases">
        <authorList>
            <person name="Nowell W R."/>
        </authorList>
    </citation>
    <scope>NUCLEOTIDE SEQUENCE</scope>
</reference>
<accession>A0A820ANB8</accession>
<gene>
    <name evidence="1" type="ORF">OKA104_LOCUS39853</name>
</gene>
<sequence>AYHNLVLSNSRESIYLTLCGVITNLTSDKVKEIYPNVLGDIGKDHSKCF</sequence>
<proteinExistence type="predicted"/>
<name>A0A820ANB8_9BILA</name>
<comment type="caution">
    <text evidence="1">The sequence shown here is derived from an EMBL/GenBank/DDBJ whole genome shotgun (WGS) entry which is preliminary data.</text>
</comment>
<dbReference type="EMBL" id="CAJOAY010008117">
    <property type="protein sequence ID" value="CAF4180159.1"/>
    <property type="molecule type" value="Genomic_DNA"/>
</dbReference>
<feature type="non-terminal residue" evidence="1">
    <location>
        <position position="1"/>
    </location>
</feature>
<dbReference type="AlphaFoldDB" id="A0A820ANB8"/>
<evidence type="ECO:0000313" key="1">
    <source>
        <dbReference type="EMBL" id="CAF4180159.1"/>
    </source>
</evidence>
<evidence type="ECO:0000313" key="2">
    <source>
        <dbReference type="Proteomes" id="UP000663881"/>
    </source>
</evidence>
<organism evidence="1 2">
    <name type="scientific">Adineta steineri</name>
    <dbReference type="NCBI Taxonomy" id="433720"/>
    <lineage>
        <taxon>Eukaryota</taxon>
        <taxon>Metazoa</taxon>
        <taxon>Spiralia</taxon>
        <taxon>Gnathifera</taxon>
        <taxon>Rotifera</taxon>
        <taxon>Eurotatoria</taxon>
        <taxon>Bdelloidea</taxon>
        <taxon>Adinetida</taxon>
        <taxon>Adinetidae</taxon>
        <taxon>Adineta</taxon>
    </lineage>
</organism>
<dbReference type="Proteomes" id="UP000663881">
    <property type="component" value="Unassembled WGS sequence"/>
</dbReference>